<proteinExistence type="inferred from homology"/>
<dbReference type="PANTHER" id="PTHR13245">
    <property type="entry name" value="RRP15-LIKE PROTEIN"/>
    <property type="match status" value="1"/>
</dbReference>
<feature type="compositionally biased region" description="Low complexity" evidence="3">
    <location>
        <begin position="33"/>
        <end position="45"/>
    </location>
</feature>
<feature type="compositionally biased region" description="Acidic residues" evidence="3">
    <location>
        <begin position="302"/>
        <end position="325"/>
    </location>
</feature>
<accession>A0A7R9ENH1</accession>
<dbReference type="AlphaFoldDB" id="A0A7R9ENH1"/>
<evidence type="ECO:0000256" key="1">
    <source>
        <dbReference type="ARBA" id="ARBA00007462"/>
    </source>
</evidence>
<dbReference type="GO" id="GO:0000460">
    <property type="term" value="P:maturation of 5.8S rRNA"/>
    <property type="evidence" value="ECO:0007669"/>
    <property type="project" value="TreeGrafter"/>
</dbReference>
<sequence>MNWGQSLVMVFTVTNDYSNYSSPVASLVLTDSSQLTSSSQHLGSENDSDSESFEEIGSSDDEDSDDIKDEDISDVEDSDDIKDEDVSDVEDSEGKIVPDTNPGWADAMAKILKTNKPKRKKSIVLAKAKKLSDFTKKIKVEDPGFEVDGIKEEKPDLEDLDTKPKFEPIKRRRREWYLRGRVKPSILDADREKTLGKIATKGVVQLFNAVRQQQKSIDNKLKKAGSSIRKREQAMKSIDKNTFLDILMGSKGAKSELVDNSVKHESSFKDKVKDKKDSSSTPVWNVLRDDFMMGAKFKNWDKDDDMDEPQVDTIESDSGSDESGT</sequence>
<evidence type="ECO:0000256" key="3">
    <source>
        <dbReference type="SAM" id="MobiDB-lite"/>
    </source>
</evidence>
<comment type="similarity">
    <text evidence="1">Belongs to the RRP15 family.</text>
</comment>
<evidence type="ECO:0000313" key="4">
    <source>
        <dbReference type="EMBL" id="CAD7438359.1"/>
    </source>
</evidence>
<protein>
    <recommendedName>
        <fullName evidence="2">RRP15-like protein</fullName>
    </recommendedName>
</protein>
<feature type="region of interest" description="Disordered" evidence="3">
    <location>
        <begin position="33"/>
        <end position="104"/>
    </location>
</feature>
<organism evidence="4">
    <name type="scientific">Timema bartmani</name>
    <dbReference type="NCBI Taxonomy" id="61472"/>
    <lineage>
        <taxon>Eukaryota</taxon>
        <taxon>Metazoa</taxon>
        <taxon>Ecdysozoa</taxon>
        <taxon>Arthropoda</taxon>
        <taxon>Hexapoda</taxon>
        <taxon>Insecta</taxon>
        <taxon>Pterygota</taxon>
        <taxon>Neoptera</taxon>
        <taxon>Polyneoptera</taxon>
        <taxon>Phasmatodea</taxon>
        <taxon>Timematodea</taxon>
        <taxon>Timematoidea</taxon>
        <taxon>Timematidae</taxon>
        <taxon>Timema</taxon>
    </lineage>
</organism>
<evidence type="ECO:0000256" key="2">
    <source>
        <dbReference type="ARBA" id="ARBA00017475"/>
    </source>
</evidence>
<dbReference type="Pfam" id="PF07890">
    <property type="entry name" value="Rrp15p"/>
    <property type="match status" value="1"/>
</dbReference>
<name>A0A7R9ENH1_9NEOP</name>
<dbReference type="GO" id="GO:0000470">
    <property type="term" value="P:maturation of LSU-rRNA"/>
    <property type="evidence" value="ECO:0007669"/>
    <property type="project" value="TreeGrafter"/>
</dbReference>
<feature type="region of interest" description="Disordered" evidence="3">
    <location>
        <begin position="299"/>
        <end position="325"/>
    </location>
</feature>
<dbReference type="EMBL" id="OD564446">
    <property type="protein sequence ID" value="CAD7438359.1"/>
    <property type="molecule type" value="Genomic_DNA"/>
</dbReference>
<dbReference type="InterPro" id="IPR012459">
    <property type="entry name" value="Rrp15"/>
</dbReference>
<reference evidence="4" key="1">
    <citation type="submission" date="2020-11" db="EMBL/GenBank/DDBJ databases">
        <authorList>
            <person name="Tran Van P."/>
        </authorList>
    </citation>
    <scope>NUCLEOTIDE SEQUENCE</scope>
</reference>
<dbReference type="PANTHER" id="PTHR13245:SF14">
    <property type="entry name" value="RRP15-LIKE PROTEIN"/>
    <property type="match status" value="1"/>
</dbReference>
<feature type="compositionally biased region" description="Acidic residues" evidence="3">
    <location>
        <begin position="46"/>
        <end position="91"/>
    </location>
</feature>
<dbReference type="GO" id="GO:0030687">
    <property type="term" value="C:preribosome, large subunit precursor"/>
    <property type="evidence" value="ECO:0007669"/>
    <property type="project" value="TreeGrafter"/>
</dbReference>
<gene>
    <name evidence="4" type="ORF">TBIB3V08_LOCUS952</name>
</gene>